<evidence type="ECO:0000256" key="7">
    <source>
        <dbReference type="ARBA" id="ARBA00007490"/>
    </source>
</evidence>
<organism evidence="20 21">
    <name type="scientific">Desulfovibrio legallii</name>
    <dbReference type="NCBI Taxonomy" id="571438"/>
    <lineage>
        <taxon>Bacteria</taxon>
        <taxon>Pseudomonadati</taxon>
        <taxon>Thermodesulfobacteriota</taxon>
        <taxon>Desulfovibrionia</taxon>
        <taxon>Desulfovibrionales</taxon>
        <taxon>Desulfovibrionaceae</taxon>
        <taxon>Desulfovibrio</taxon>
    </lineage>
</organism>
<keyword evidence="12 19" id="KW-0547">Nucleotide-binding</keyword>
<feature type="binding site" evidence="19">
    <location>
        <position position="63"/>
    </location>
    <ligand>
        <name>GTP</name>
        <dbReference type="ChEBI" id="CHEBI:37565"/>
    </ligand>
</feature>
<evidence type="ECO:0000256" key="16">
    <source>
        <dbReference type="ARBA" id="ARBA00029570"/>
    </source>
</evidence>
<protein>
    <recommendedName>
        <fullName evidence="16">Adenosylcobinamide kinase</fullName>
        <ecNumber evidence="8">2.7.1.156</ecNumber>
        <ecNumber evidence="9">2.7.7.62</ecNumber>
    </recommendedName>
    <alternativeName>
        <fullName evidence="17">Adenosylcobinamide-phosphate guanylyltransferase</fullName>
    </alternativeName>
</protein>
<dbReference type="PANTHER" id="PTHR34848">
    <property type="match status" value="1"/>
</dbReference>
<dbReference type="PANTHER" id="PTHR34848:SF1">
    <property type="entry name" value="BIFUNCTIONAL ADENOSYLCOBALAMIN BIOSYNTHESIS PROTEIN COBU"/>
    <property type="match status" value="1"/>
</dbReference>
<evidence type="ECO:0000256" key="10">
    <source>
        <dbReference type="ARBA" id="ARBA00022573"/>
    </source>
</evidence>
<dbReference type="GO" id="GO:0043752">
    <property type="term" value="F:adenosylcobinamide kinase activity"/>
    <property type="evidence" value="ECO:0007669"/>
    <property type="project" value="UniProtKB-EC"/>
</dbReference>
<evidence type="ECO:0000256" key="9">
    <source>
        <dbReference type="ARBA" id="ARBA00012523"/>
    </source>
</evidence>
<evidence type="ECO:0000256" key="3">
    <source>
        <dbReference type="ARBA" id="ARBA00001522"/>
    </source>
</evidence>
<dbReference type="EMBL" id="SIXC01000003">
    <property type="protein sequence ID" value="TBH81019.1"/>
    <property type="molecule type" value="Genomic_DNA"/>
</dbReference>
<dbReference type="GO" id="GO:0005524">
    <property type="term" value="F:ATP binding"/>
    <property type="evidence" value="ECO:0007669"/>
    <property type="project" value="UniProtKB-KW"/>
</dbReference>
<dbReference type="UniPathway" id="UPA00148">
    <property type="reaction ID" value="UER00236"/>
</dbReference>
<feature type="active site" description="GMP-histidine intermediate" evidence="18">
    <location>
        <position position="51"/>
    </location>
</feature>
<evidence type="ECO:0000256" key="18">
    <source>
        <dbReference type="PIRSR" id="PIRSR006135-1"/>
    </source>
</evidence>
<evidence type="ECO:0000256" key="19">
    <source>
        <dbReference type="PIRSR" id="PIRSR006135-2"/>
    </source>
</evidence>
<evidence type="ECO:0000256" key="2">
    <source>
        <dbReference type="ARBA" id="ARBA00000711"/>
    </source>
</evidence>
<feature type="binding site" evidence="19">
    <location>
        <begin position="10"/>
        <end position="17"/>
    </location>
    <ligand>
        <name>GTP</name>
        <dbReference type="ChEBI" id="CHEBI:37565"/>
    </ligand>
</feature>
<dbReference type="EC" id="2.7.7.62" evidence="9"/>
<comment type="catalytic activity">
    <reaction evidence="2">
        <text>adenosylcob(III)inamide phosphate + GTP + H(+) = adenosylcob(III)inamide-GDP + diphosphate</text>
        <dbReference type="Rhea" id="RHEA:22712"/>
        <dbReference type="ChEBI" id="CHEBI:15378"/>
        <dbReference type="ChEBI" id="CHEBI:33019"/>
        <dbReference type="ChEBI" id="CHEBI:37565"/>
        <dbReference type="ChEBI" id="CHEBI:58502"/>
        <dbReference type="ChEBI" id="CHEBI:60487"/>
        <dbReference type="EC" id="2.7.7.62"/>
    </reaction>
</comment>
<evidence type="ECO:0000313" key="21">
    <source>
        <dbReference type="Proteomes" id="UP000292919"/>
    </source>
</evidence>
<dbReference type="Proteomes" id="UP000292919">
    <property type="component" value="Unassembled WGS sequence"/>
</dbReference>
<keyword evidence="11 20" id="KW-0808">Transferase</keyword>
<dbReference type="Gene3D" id="3.40.50.300">
    <property type="entry name" value="P-loop containing nucleotide triphosphate hydrolases"/>
    <property type="match status" value="1"/>
</dbReference>
<name>A0A6H3FDE7_9BACT</name>
<dbReference type="GO" id="GO:0008820">
    <property type="term" value="F:cobinamide phosphate guanylyltransferase activity"/>
    <property type="evidence" value="ECO:0007669"/>
    <property type="project" value="UniProtKB-EC"/>
</dbReference>
<keyword evidence="15 19" id="KW-0342">GTP-binding</keyword>
<dbReference type="Pfam" id="PF02283">
    <property type="entry name" value="CobU"/>
    <property type="match status" value="1"/>
</dbReference>
<dbReference type="EC" id="2.7.1.156" evidence="8"/>
<comment type="pathway">
    <text evidence="6">Cofactor biosynthesis; adenosylcobalamin biosynthesis; adenosylcobalamin from cob(II)yrinate a,c-diamide: step 5/7.</text>
</comment>
<evidence type="ECO:0000256" key="12">
    <source>
        <dbReference type="ARBA" id="ARBA00022741"/>
    </source>
</evidence>
<accession>A0A6H3FDE7</accession>
<proteinExistence type="inferred from homology"/>
<evidence type="ECO:0000256" key="13">
    <source>
        <dbReference type="ARBA" id="ARBA00022777"/>
    </source>
</evidence>
<evidence type="ECO:0000313" key="20">
    <source>
        <dbReference type="EMBL" id="TBH81019.1"/>
    </source>
</evidence>
<evidence type="ECO:0000256" key="6">
    <source>
        <dbReference type="ARBA" id="ARBA00005159"/>
    </source>
</evidence>
<dbReference type="InterPro" id="IPR027417">
    <property type="entry name" value="P-loop_NTPase"/>
</dbReference>
<keyword evidence="14" id="KW-0067">ATP-binding</keyword>
<dbReference type="InterPro" id="IPR003203">
    <property type="entry name" value="CobU/CobP"/>
</dbReference>
<dbReference type="SUPFAM" id="SSF52540">
    <property type="entry name" value="P-loop containing nucleoside triphosphate hydrolases"/>
    <property type="match status" value="1"/>
</dbReference>
<evidence type="ECO:0000256" key="17">
    <source>
        <dbReference type="ARBA" id="ARBA00030571"/>
    </source>
</evidence>
<keyword evidence="21" id="KW-1185">Reference proteome</keyword>
<dbReference type="RefSeq" id="WP_118230437.1">
    <property type="nucleotide sequence ID" value="NZ_DBFBQU010000161.1"/>
</dbReference>
<dbReference type="PIRSF" id="PIRSF006135">
    <property type="entry name" value="CobU"/>
    <property type="match status" value="1"/>
</dbReference>
<reference evidence="20 21" key="1">
    <citation type="submission" date="2018-12" db="EMBL/GenBank/DDBJ databases">
        <title>First genome draft of Desulfovibrio legallis sp. nov.</title>
        <authorList>
            <person name="Ben Dhia O."/>
            <person name="Najjari A."/>
            <person name="Ferjani R."/>
            <person name="Fhoula I."/>
            <person name="Fardeau M.-L."/>
            <person name="Boudabbous A."/>
            <person name="Ouzari H.I."/>
        </authorList>
    </citation>
    <scope>NUCLEOTIDE SEQUENCE [LARGE SCALE GENOMIC DNA]</scope>
    <source>
        <strain evidence="20 21">H1T</strain>
    </source>
</reference>
<evidence type="ECO:0000256" key="11">
    <source>
        <dbReference type="ARBA" id="ARBA00022679"/>
    </source>
</evidence>
<dbReference type="GO" id="GO:0009236">
    <property type="term" value="P:cobalamin biosynthetic process"/>
    <property type="evidence" value="ECO:0007669"/>
    <property type="project" value="UniProtKB-UniPathway"/>
</dbReference>
<dbReference type="GO" id="GO:0005525">
    <property type="term" value="F:GTP binding"/>
    <property type="evidence" value="ECO:0007669"/>
    <property type="project" value="UniProtKB-KW"/>
</dbReference>
<dbReference type="AlphaFoldDB" id="A0A6H3FDE7"/>
<evidence type="ECO:0000256" key="14">
    <source>
        <dbReference type="ARBA" id="ARBA00022840"/>
    </source>
</evidence>
<sequence length="190" mass="19731">MTAPSLLLVGGVRSGKSALAQRWAEARARRRLYVATCRAEDAEMTARVARHQAARGPGWQCLEASLDPVGALTAHLAGAGAHAQPQVLLLDCVSLWISNLMALHLDAAAILQRVDALAALAAAPPCPLAVVSAETGQGLTPLSPLARTFCDLLGLANQRLAAVCGTVLLVHCGLPLALKGRVPEELCANL</sequence>
<evidence type="ECO:0000256" key="15">
    <source>
        <dbReference type="ARBA" id="ARBA00023134"/>
    </source>
</evidence>
<evidence type="ECO:0000256" key="4">
    <source>
        <dbReference type="ARBA" id="ARBA00003889"/>
    </source>
</evidence>
<keyword evidence="20" id="KW-0548">Nucleotidyltransferase</keyword>
<comment type="similarity">
    <text evidence="7">Belongs to the CobU/CobP family.</text>
</comment>
<evidence type="ECO:0000256" key="1">
    <source>
        <dbReference type="ARBA" id="ARBA00000312"/>
    </source>
</evidence>
<keyword evidence="10" id="KW-0169">Cobalamin biosynthesis</keyword>
<comment type="catalytic activity">
    <reaction evidence="3">
        <text>adenosylcob(III)inamide + GTP = adenosylcob(III)inamide phosphate + GDP + H(+)</text>
        <dbReference type="Rhea" id="RHEA:15765"/>
        <dbReference type="ChEBI" id="CHEBI:2480"/>
        <dbReference type="ChEBI" id="CHEBI:15378"/>
        <dbReference type="ChEBI" id="CHEBI:37565"/>
        <dbReference type="ChEBI" id="CHEBI:58189"/>
        <dbReference type="ChEBI" id="CHEBI:58502"/>
        <dbReference type="EC" id="2.7.1.156"/>
    </reaction>
</comment>
<evidence type="ECO:0000256" key="8">
    <source>
        <dbReference type="ARBA" id="ARBA00012016"/>
    </source>
</evidence>
<comment type="catalytic activity">
    <reaction evidence="1">
        <text>adenosylcob(III)inamide + ATP = adenosylcob(III)inamide phosphate + ADP + H(+)</text>
        <dbReference type="Rhea" id="RHEA:15769"/>
        <dbReference type="ChEBI" id="CHEBI:2480"/>
        <dbReference type="ChEBI" id="CHEBI:15378"/>
        <dbReference type="ChEBI" id="CHEBI:30616"/>
        <dbReference type="ChEBI" id="CHEBI:58502"/>
        <dbReference type="ChEBI" id="CHEBI:456216"/>
        <dbReference type="EC" id="2.7.1.156"/>
    </reaction>
</comment>
<comment type="pathway">
    <text evidence="5">Cofactor biosynthesis; adenosylcobalamin biosynthesis; adenosylcobalamin from cob(II)yrinate a,c-diamide: step 6/7.</text>
</comment>
<comment type="function">
    <text evidence="4">Catalyzes ATP-dependent phosphorylation of adenosylcobinamide and addition of GMP to adenosylcobinamide phosphate.</text>
</comment>
<evidence type="ECO:0000256" key="5">
    <source>
        <dbReference type="ARBA" id="ARBA00004692"/>
    </source>
</evidence>
<gene>
    <name evidence="20" type="ORF">EB812_02700</name>
</gene>
<comment type="caution">
    <text evidence="20">The sequence shown here is derived from an EMBL/GenBank/DDBJ whole genome shotgun (WGS) entry which is preliminary data.</text>
</comment>
<keyword evidence="13 20" id="KW-0418">Kinase</keyword>
<feature type="binding site" evidence="19">
    <location>
        <position position="91"/>
    </location>
    <ligand>
        <name>GTP</name>
        <dbReference type="ChEBI" id="CHEBI:37565"/>
    </ligand>
</feature>